<dbReference type="GO" id="GO:0005737">
    <property type="term" value="C:cytoplasm"/>
    <property type="evidence" value="ECO:0007669"/>
    <property type="project" value="TreeGrafter"/>
</dbReference>
<feature type="coiled-coil region" evidence="1">
    <location>
        <begin position="652"/>
        <end position="760"/>
    </location>
</feature>
<dbReference type="PANTHER" id="PTHR45615:SF40">
    <property type="entry name" value="MYOSIN HEAVY CHAIN, NON-MUSCLE"/>
    <property type="match status" value="1"/>
</dbReference>
<dbReference type="EMBL" id="JAKCXM010000028">
    <property type="protein sequence ID" value="KAJ0406831.1"/>
    <property type="molecule type" value="Genomic_DNA"/>
</dbReference>
<evidence type="ECO:0000313" key="4">
    <source>
        <dbReference type="Proteomes" id="UP001209570"/>
    </source>
</evidence>
<protein>
    <submittedName>
        <fullName evidence="3">Uncharacterized protein</fullName>
    </submittedName>
</protein>
<feature type="region of interest" description="Disordered" evidence="2">
    <location>
        <begin position="1170"/>
        <end position="1205"/>
    </location>
</feature>
<feature type="region of interest" description="Disordered" evidence="2">
    <location>
        <begin position="1249"/>
        <end position="1321"/>
    </location>
</feature>
<dbReference type="Proteomes" id="UP001209570">
    <property type="component" value="Unassembled WGS sequence"/>
</dbReference>
<feature type="region of interest" description="Disordered" evidence="2">
    <location>
        <begin position="1341"/>
        <end position="1493"/>
    </location>
</feature>
<gene>
    <name evidence="3" type="ORF">P43SY_008853</name>
</gene>
<feature type="compositionally biased region" description="Acidic residues" evidence="2">
    <location>
        <begin position="188"/>
        <end position="201"/>
    </location>
</feature>
<dbReference type="GO" id="GO:0016460">
    <property type="term" value="C:myosin II complex"/>
    <property type="evidence" value="ECO:0007669"/>
    <property type="project" value="TreeGrafter"/>
</dbReference>
<feature type="compositionally biased region" description="Low complexity" evidence="2">
    <location>
        <begin position="16"/>
        <end position="31"/>
    </location>
</feature>
<dbReference type="GO" id="GO:0000146">
    <property type="term" value="F:microfilament motor activity"/>
    <property type="evidence" value="ECO:0007669"/>
    <property type="project" value="TreeGrafter"/>
</dbReference>
<feature type="compositionally biased region" description="Acidic residues" evidence="2">
    <location>
        <begin position="897"/>
        <end position="909"/>
    </location>
</feature>
<accession>A0AAD5QDI0</accession>
<feature type="compositionally biased region" description="Acidic residues" evidence="2">
    <location>
        <begin position="1363"/>
        <end position="1379"/>
    </location>
</feature>
<comment type="caution">
    <text evidence="3">The sequence shown here is derived from an EMBL/GenBank/DDBJ whole genome shotgun (WGS) entry which is preliminary data.</text>
</comment>
<feature type="region of interest" description="Disordered" evidence="2">
    <location>
        <begin position="1"/>
        <end position="31"/>
    </location>
</feature>
<feature type="region of interest" description="Disordered" evidence="2">
    <location>
        <begin position="98"/>
        <end position="123"/>
    </location>
</feature>
<dbReference type="PANTHER" id="PTHR45615">
    <property type="entry name" value="MYOSIN HEAVY CHAIN, NON-MUSCLE"/>
    <property type="match status" value="1"/>
</dbReference>
<name>A0AAD5QDI0_PYTIN</name>
<dbReference type="GO" id="GO:0051015">
    <property type="term" value="F:actin filament binding"/>
    <property type="evidence" value="ECO:0007669"/>
    <property type="project" value="TreeGrafter"/>
</dbReference>
<feature type="region of interest" description="Disordered" evidence="2">
    <location>
        <begin position="183"/>
        <end position="220"/>
    </location>
</feature>
<sequence>MEPSAVHGHDEGEGGPAPASPTASTSASVAQTSALLLRQASALGNLLDDGDTECKKAPSPSKVKAVDLSGSLAAISARLTPYITPAELEIARLQRDVARRGPRATTTQAEDDTSAQSPDGGETAVAVEAVGSSASAVASSPPHASALHDSMIAEEWVNVHLETSGAFLVPAADLQALLQRPEIRLGDESDDDDEEEDDDEGGAVGTSPTERRYRRHRRRRRHGPLARAGIDRWTLYRLGMPRDLVDRLYRALYVYTNGFHNLINEIAARCPPTVEKHVSANVWLTFLLLLEQCENGKYEMAMLKFKQATQAWREQMQEEFLQQQLRLTAQVQHLETQLHDEATRSHEKSELIAKLAADSSAATATIAELSRDLADRHEQIRRLKLDILVHEDAEKQLNAQLDESRKDFEVTNSERFNALTERFALEEEIRKLQSELERVEAEKTNAARRVHETQFMNQALRATSETLKQNAVVQALEKEKLEKEKQAALDHVERLQGELTAVNVSKADVERELVDCQRRHTHLEERLRAMKEQLDVELEANSRHVHKLAELTAYIDEERVKNGVLEARCNLLTAEKANTGMRAQDKLRIERLLNQKLELESSVEALKVERAKDQETIWNLRASLEALDSELQHTKRVFSAGQQAFLHSERSAEQLRHQLQEVEKSYEKASKNLSSLRERFKMFEESSKEQVTKLEVELKVATAQVRELSYVNRDHTAMIADLHKTLDVAEKESKALQSRLEAAAHKYDALAQEKEALHADQARRDQQHSTSKKSLLAFLRDLQQMLAHVKRDEFPLDEALRELLRMIKDTFGRELDISRVLDDEDEPEEFVEEYNEDELDAEDRARLERRLAARRQGFSLMAAAGAGGDPTQELARRTAASTSGAEGPRRRRREGDTEGDEGDDSYDVDADVEDGLMIVEDEDGRRRLVRKSRMSKFRRTKLDAQVRKMQRELELKTELVQSLEGVICSQADEMTALSTANDQHVRWLKLKEQQKGMLRADLEAQHGVIAELRAQIKRLHVTLEDVKIELVVETNRAFQIDVQLQGLRRQYDMQCASTEDLLSRIGRAYEHELWMRSLRRDEAVQATVVLAHQFTQTLVPQRNPALERLRMPEMVLPARDPTTSSAEAVIKQINNTAKLLLPGVTQTADIQLTLQPAPRAPGLVQAPPIGAVAKTKRTRRQQSQSQSQTRRPRSPVRPTPRPQMVRHVNEFGTRQDVLISPVLPPFFPAESSAEPVPGELQAAVHRLMPTSPFEEDTTPTRRLSTKLPRKPDAPRQLLRIPTGHNVPHRTAQDERSDSPRATGRRHGPSPRTLKPSPLDASHLQYHRGFLRTGLEVLRRGVASTEEEDDDAEEDPERGRSNASDEEEDQDDEIEDDDREDGGGRAAKRRPLGSWSSGMSLHSPSQLELAVRDYQKDRPPDRHPQTSPSRYYAHRLKEDASRDASDVDDDSDASNSYGDDDDDGDDDGGEKRRRRLQQDAKFVPGVLYPLMPPR</sequence>
<feature type="compositionally biased region" description="Polar residues" evidence="2">
    <location>
        <begin position="1393"/>
        <end position="1405"/>
    </location>
</feature>
<feature type="coiled-coil region" evidence="1">
    <location>
        <begin position="422"/>
        <end position="540"/>
    </location>
</feature>
<organism evidence="3 4">
    <name type="scientific">Pythium insidiosum</name>
    <name type="common">Pythiosis disease agent</name>
    <dbReference type="NCBI Taxonomy" id="114742"/>
    <lineage>
        <taxon>Eukaryota</taxon>
        <taxon>Sar</taxon>
        <taxon>Stramenopiles</taxon>
        <taxon>Oomycota</taxon>
        <taxon>Peronosporomycetes</taxon>
        <taxon>Pythiales</taxon>
        <taxon>Pythiaceae</taxon>
        <taxon>Pythium</taxon>
    </lineage>
</organism>
<feature type="compositionally biased region" description="Acidic residues" evidence="2">
    <location>
        <begin position="1445"/>
        <end position="1467"/>
    </location>
</feature>
<evidence type="ECO:0000256" key="1">
    <source>
        <dbReference type="SAM" id="Coils"/>
    </source>
</evidence>
<proteinExistence type="predicted"/>
<dbReference type="GO" id="GO:0032982">
    <property type="term" value="C:myosin filament"/>
    <property type="evidence" value="ECO:0007669"/>
    <property type="project" value="TreeGrafter"/>
</dbReference>
<feature type="coiled-coil region" evidence="1">
    <location>
        <begin position="939"/>
        <end position="966"/>
    </location>
</feature>
<feature type="compositionally biased region" description="Basic and acidic residues" evidence="2">
    <location>
        <begin position="1434"/>
        <end position="1444"/>
    </location>
</feature>
<feature type="compositionally biased region" description="Basic and acidic residues" evidence="2">
    <location>
        <begin position="1409"/>
        <end position="1423"/>
    </location>
</feature>
<keyword evidence="4" id="KW-1185">Reference proteome</keyword>
<reference evidence="3" key="1">
    <citation type="submission" date="2021-12" db="EMBL/GenBank/DDBJ databases">
        <title>Prjna785345.</title>
        <authorList>
            <person name="Rujirawat T."/>
            <person name="Krajaejun T."/>
        </authorList>
    </citation>
    <scope>NUCLEOTIDE SEQUENCE</scope>
    <source>
        <strain evidence="3">Pi057C3</strain>
    </source>
</reference>
<evidence type="ECO:0000313" key="3">
    <source>
        <dbReference type="EMBL" id="KAJ0406831.1"/>
    </source>
</evidence>
<feature type="region of interest" description="Disordered" evidence="2">
    <location>
        <begin position="862"/>
        <end position="909"/>
    </location>
</feature>
<evidence type="ECO:0000256" key="2">
    <source>
        <dbReference type="SAM" id="MobiDB-lite"/>
    </source>
</evidence>
<feature type="compositionally biased region" description="Acidic residues" evidence="2">
    <location>
        <begin position="1344"/>
        <end position="1355"/>
    </location>
</feature>
<keyword evidence="1" id="KW-0175">Coiled coil</keyword>